<dbReference type="Pfam" id="PF13407">
    <property type="entry name" value="Peripla_BP_4"/>
    <property type="match status" value="1"/>
</dbReference>
<dbReference type="PANTHER" id="PTHR46847:SF2">
    <property type="entry name" value="ABC TRANSPORTER SUGAR-BINDING PROTEIN"/>
    <property type="match status" value="1"/>
</dbReference>
<dbReference type="GO" id="GO:0030246">
    <property type="term" value="F:carbohydrate binding"/>
    <property type="evidence" value="ECO:0007669"/>
    <property type="project" value="UniProtKB-ARBA"/>
</dbReference>
<dbReference type="Gene3D" id="3.40.50.2300">
    <property type="match status" value="2"/>
</dbReference>
<evidence type="ECO:0000256" key="1">
    <source>
        <dbReference type="ARBA" id="ARBA00004196"/>
    </source>
</evidence>
<evidence type="ECO:0000256" key="2">
    <source>
        <dbReference type="ARBA" id="ARBA00007639"/>
    </source>
</evidence>
<keyword evidence="3 4" id="KW-0732">Signal</keyword>
<evidence type="ECO:0000259" key="5">
    <source>
        <dbReference type="Pfam" id="PF13407"/>
    </source>
</evidence>
<dbReference type="AlphaFoldDB" id="A0A2W7N118"/>
<accession>A0A2W7N118</accession>
<evidence type="ECO:0000313" key="6">
    <source>
        <dbReference type="EMBL" id="PZX13770.1"/>
    </source>
</evidence>
<comment type="subcellular location">
    <subcellularLocation>
        <location evidence="1">Cell envelope</location>
    </subcellularLocation>
</comment>
<feature type="domain" description="Periplasmic binding protein" evidence="5">
    <location>
        <begin position="37"/>
        <end position="291"/>
    </location>
</feature>
<proteinExistence type="inferred from homology"/>
<dbReference type="GO" id="GO:0030313">
    <property type="term" value="C:cell envelope"/>
    <property type="evidence" value="ECO:0007669"/>
    <property type="project" value="UniProtKB-SubCell"/>
</dbReference>
<evidence type="ECO:0000256" key="4">
    <source>
        <dbReference type="SAM" id="SignalP"/>
    </source>
</evidence>
<gene>
    <name evidence="6" type="ORF">LX81_03104</name>
</gene>
<organism evidence="6 7">
    <name type="scientific">Palleronia aestuarii</name>
    <dbReference type="NCBI Taxonomy" id="568105"/>
    <lineage>
        <taxon>Bacteria</taxon>
        <taxon>Pseudomonadati</taxon>
        <taxon>Pseudomonadota</taxon>
        <taxon>Alphaproteobacteria</taxon>
        <taxon>Rhodobacterales</taxon>
        <taxon>Roseobacteraceae</taxon>
        <taxon>Palleronia</taxon>
    </lineage>
</organism>
<dbReference type="CDD" id="cd06321">
    <property type="entry name" value="PBP1_ABC_sugar_binding-like"/>
    <property type="match status" value="1"/>
</dbReference>
<protein>
    <submittedName>
        <fullName evidence="6">Ribose transport system substrate-binding protein</fullName>
    </submittedName>
</protein>
<keyword evidence="7" id="KW-1185">Reference proteome</keyword>
<feature type="chain" id="PRO_5015862771" evidence="4">
    <location>
        <begin position="22"/>
        <end position="319"/>
    </location>
</feature>
<evidence type="ECO:0000256" key="3">
    <source>
        <dbReference type="ARBA" id="ARBA00022729"/>
    </source>
</evidence>
<name>A0A2W7N118_9RHOB</name>
<dbReference type="InterPro" id="IPR025997">
    <property type="entry name" value="SBP_2_dom"/>
</dbReference>
<evidence type="ECO:0000313" key="7">
    <source>
        <dbReference type="Proteomes" id="UP000248916"/>
    </source>
</evidence>
<dbReference type="SUPFAM" id="SSF53822">
    <property type="entry name" value="Periplasmic binding protein-like I"/>
    <property type="match status" value="1"/>
</dbReference>
<dbReference type="OrthoDB" id="3600104at2"/>
<comment type="similarity">
    <text evidence="2">Belongs to the bacterial solute-binding protein 2 family.</text>
</comment>
<dbReference type="PANTHER" id="PTHR46847">
    <property type="entry name" value="D-ALLOSE-BINDING PERIPLASMIC PROTEIN-RELATED"/>
    <property type="match status" value="1"/>
</dbReference>
<dbReference type="InterPro" id="IPR028082">
    <property type="entry name" value="Peripla_BP_I"/>
</dbReference>
<dbReference type="Proteomes" id="UP000248916">
    <property type="component" value="Unassembled WGS sequence"/>
</dbReference>
<feature type="signal peptide" evidence="4">
    <location>
        <begin position="1"/>
        <end position="21"/>
    </location>
</feature>
<dbReference type="RefSeq" id="WP_111538188.1">
    <property type="nucleotide sequence ID" value="NZ_QKZL01000016.1"/>
</dbReference>
<dbReference type="EMBL" id="QKZL01000016">
    <property type="protein sequence ID" value="PZX13770.1"/>
    <property type="molecule type" value="Genomic_DNA"/>
</dbReference>
<sequence length="319" mass="33212">MTKSQRHRVVLAGLGSALALAAGGVAAQESSGPERAAITVGTLGNPFFQVVIAGATDRIEEANPDAQITTVGADYDLNEQSSQIDSFIAGGAQLLILNAVDQQAVGPAVERAKQSGMTVAAVDVSAAGADLTVMTNNVQAGRITCEYLAEQIGGEGNFIIINGPPVSSITDRVQGCHEALENYPDIELLSDNQDGQASRDGGFQVMQNLLTRFSEIDAVFGANDPTAIGAQLAAQQFGRTEMVIGGVDGSPDFVDAMNQDSTLLVASASQDPYGMARQAADMGIQMMNGEEVGETEVLLDTELVTQDNAADWDAWSTGN</sequence>
<comment type="caution">
    <text evidence="6">The sequence shown here is derived from an EMBL/GenBank/DDBJ whole genome shotgun (WGS) entry which is preliminary data.</text>
</comment>
<reference evidence="6 7" key="1">
    <citation type="submission" date="2018-06" db="EMBL/GenBank/DDBJ databases">
        <title>Genomic Encyclopedia of Archaeal and Bacterial Type Strains, Phase II (KMG-II): from individual species to whole genera.</title>
        <authorList>
            <person name="Goeker M."/>
        </authorList>
    </citation>
    <scope>NUCLEOTIDE SEQUENCE [LARGE SCALE GENOMIC DNA]</scope>
    <source>
        <strain evidence="6 7">DSM 22009</strain>
    </source>
</reference>